<feature type="region of interest" description="Disordered" evidence="1">
    <location>
        <begin position="285"/>
        <end position="346"/>
    </location>
</feature>
<dbReference type="AlphaFoldDB" id="A0A6H5HHC0"/>
<protein>
    <submittedName>
        <fullName evidence="2">Uncharacterized protein</fullName>
    </submittedName>
</protein>
<feature type="compositionally biased region" description="Polar residues" evidence="1">
    <location>
        <begin position="331"/>
        <end position="346"/>
    </location>
</feature>
<dbReference type="OrthoDB" id="6605262at2759"/>
<evidence type="ECO:0000313" key="2">
    <source>
        <dbReference type="EMBL" id="CAB0016621.1"/>
    </source>
</evidence>
<sequence>MTSRMGEMTSLLTRDVQYCATGTFPSRFVLSLRVGEIFITNARYSSRTRDIQYCASGTIFTDRRHIVMDPIKIRKMTSRMGEIFVTNARYSLMRVWCDPIADLLVKIAKTTSRTGEIRRWIPQTPIRYLFQKSVFSKYDQLFSKYTKTTFFSKFRRHGSPTNSSTLGRLSKSTSRLSNSDRHATSNGLITSISRSTRDLTQDDTFSRRPLGAYDQNRYTSKLNGFTSPTSRSNVDAQKKIFMKGLMERAPELYRTLHGSDLDENRTTEPIRTSTPLRNGKLEYSTSFRSSNTSSPLDRMTSTSPYYQYRTDSPDGVNRSVVRRGSHDTTETVRYTTSSNNPARPSVTNTVQSVTKKRIPIPGGGEQRIHSTETKTVTKSKFRSATPEYFDGASKYPSSNGGVVIEVRNTRK</sequence>
<keyword evidence="3" id="KW-1185">Reference proteome</keyword>
<feature type="compositionally biased region" description="Low complexity" evidence="1">
    <location>
        <begin position="285"/>
        <end position="294"/>
    </location>
</feature>
<evidence type="ECO:0000256" key="1">
    <source>
        <dbReference type="SAM" id="MobiDB-lite"/>
    </source>
</evidence>
<feature type="compositionally biased region" description="Polar residues" evidence="1">
    <location>
        <begin position="159"/>
        <end position="177"/>
    </location>
</feature>
<proteinExistence type="predicted"/>
<evidence type="ECO:0000313" key="3">
    <source>
        <dbReference type="Proteomes" id="UP000479000"/>
    </source>
</evidence>
<dbReference type="Proteomes" id="UP000479000">
    <property type="component" value="Unassembled WGS sequence"/>
</dbReference>
<accession>A0A6H5HHC0</accession>
<dbReference type="EMBL" id="CADCXU010030498">
    <property type="protein sequence ID" value="CAB0016621.1"/>
    <property type="molecule type" value="Genomic_DNA"/>
</dbReference>
<name>A0A6H5HHC0_9HEMI</name>
<feature type="region of interest" description="Disordered" evidence="1">
    <location>
        <begin position="157"/>
        <end position="189"/>
    </location>
</feature>
<organism evidence="2 3">
    <name type="scientific">Nesidiocoris tenuis</name>
    <dbReference type="NCBI Taxonomy" id="355587"/>
    <lineage>
        <taxon>Eukaryota</taxon>
        <taxon>Metazoa</taxon>
        <taxon>Ecdysozoa</taxon>
        <taxon>Arthropoda</taxon>
        <taxon>Hexapoda</taxon>
        <taxon>Insecta</taxon>
        <taxon>Pterygota</taxon>
        <taxon>Neoptera</taxon>
        <taxon>Paraneoptera</taxon>
        <taxon>Hemiptera</taxon>
        <taxon>Heteroptera</taxon>
        <taxon>Panheteroptera</taxon>
        <taxon>Cimicomorpha</taxon>
        <taxon>Miridae</taxon>
        <taxon>Dicyphina</taxon>
        <taxon>Nesidiocoris</taxon>
    </lineage>
</organism>
<gene>
    <name evidence="2" type="ORF">NTEN_LOCUS20779</name>
</gene>
<reference evidence="2 3" key="1">
    <citation type="submission" date="2020-02" db="EMBL/GenBank/DDBJ databases">
        <authorList>
            <person name="Ferguson B K."/>
        </authorList>
    </citation>
    <scope>NUCLEOTIDE SEQUENCE [LARGE SCALE GENOMIC DNA]</scope>
</reference>